<evidence type="ECO:0000313" key="3">
    <source>
        <dbReference type="Proteomes" id="UP001237642"/>
    </source>
</evidence>
<name>A0AAD8IIN2_9APIA</name>
<dbReference type="AlphaFoldDB" id="A0AAD8IIN2"/>
<organism evidence="2 3">
    <name type="scientific">Heracleum sosnowskyi</name>
    <dbReference type="NCBI Taxonomy" id="360622"/>
    <lineage>
        <taxon>Eukaryota</taxon>
        <taxon>Viridiplantae</taxon>
        <taxon>Streptophyta</taxon>
        <taxon>Embryophyta</taxon>
        <taxon>Tracheophyta</taxon>
        <taxon>Spermatophyta</taxon>
        <taxon>Magnoliopsida</taxon>
        <taxon>eudicotyledons</taxon>
        <taxon>Gunneridae</taxon>
        <taxon>Pentapetalae</taxon>
        <taxon>asterids</taxon>
        <taxon>campanulids</taxon>
        <taxon>Apiales</taxon>
        <taxon>Apiaceae</taxon>
        <taxon>Apioideae</taxon>
        <taxon>apioid superclade</taxon>
        <taxon>Tordylieae</taxon>
        <taxon>Tordyliinae</taxon>
        <taxon>Heracleum</taxon>
    </lineage>
</organism>
<feature type="domain" description="Replication protein A 70 kDa DNA-binding subunit B/D first OB fold" evidence="1">
    <location>
        <begin position="3"/>
        <end position="82"/>
    </location>
</feature>
<dbReference type="InterPro" id="IPR012340">
    <property type="entry name" value="NA-bd_OB-fold"/>
</dbReference>
<dbReference type="Gene3D" id="2.40.50.140">
    <property type="entry name" value="Nucleic acid-binding proteins"/>
    <property type="match status" value="2"/>
</dbReference>
<comment type="caution">
    <text evidence="2">The sequence shown here is derived from an EMBL/GenBank/DDBJ whole genome shotgun (WGS) entry which is preliminary data.</text>
</comment>
<reference evidence="2" key="1">
    <citation type="submission" date="2023-02" db="EMBL/GenBank/DDBJ databases">
        <title>Genome of toxic invasive species Heracleum sosnowskyi carries increased number of genes despite the absence of recent whole-genome duplications.</title>
        <authorList>
            <person name="Schelkunov M."/>
            <person name="Shtratnikova V."/>
            <person name="Makarenko M."/>
            <person name="Klepikova A."/>
            <person name="Omelchenko D."/>
            <person name="Novikova G."/>
            <person name="Obukhova E."/>
            <person name="Bogdanov V."/>
            <person name="Penin A."/>
            <person name="Logacheva M."/>
        </authorList>
    </citation>
    <scope>NUCLEOTIDE SEQUENCE</scope>
    <source>
        <strain evidence="2">Hsosn_3</strain>
        <tissue evidence="2">Leaf</tissue>
    </source>
</reference>
<accession>A0AAD8IIN2</accession>
<dbReference type="InterPro" id="IPR003871">
    <property type="entry name" value="RFA1B/D_OB_1st"/>
</dbReference>
<proteinExistence type="predicted"/>
<evidence type="ECO:0000313" key="2">
    <source>
        <dbReference type="EMBL" id="KAK1385258.1"/>
    </source>
</evidence>
<dbReference type="PANTHER" id="PTHR47165">
    <property type="entry name" value="OS03G0429900 PROTEIN"/>
    <property type="match status" value="1"/>
</dbReference>
<dbReference type="Proteomes" id="UP001237642">
    <property type="component" value="Unassembled WGS sequence"/>
</dbReference>
<reference evidence="2" key="2">
    <citation type="submission" date="2023-05" db="EMBL/GenBank/DDBJ databases">
        <authorList>
            <person name="Schelkunov M.I."/>
        </authorList>
    </citation>
    <scope>NUCLEOTIDE SEQUENCE</scope>
    <source>
        <strain evidence="2">Hsosn_3</strain>
        <tissue evidence="2">Leaf</tissue>
    </source>
</reference>
<evidence type="ECO:0000259" key="1">
    <source>
        <dbReference type="Pfam" id="PF02721"/>
    </source>
</evidence>
<protein>
    <recommendedName>
        <fullName evidence="1">Replication protein A 70 kDa DNA-binding subunit B/D first OB fold domain-containing protein</fullName>
    </recommendedName>
</protein>
<dbReference type="EMBL" id="JAUIZM010000005">
    <property type="protein sequence ID" value="KAK1385258.1"/>
    <property type="molecule type" value="Genomic_DNA"/>
</dbReference>
<dbReference type="PANTHER" id="PTHR47165:SF4">
    <property type="entry name" value="OS03G0429900 PROTEIN"/>
    <property type="match status" value="1"/>
</dbReference>
<keyword evidence="3" id="KW-1185">Reference proteome</keyword>
<gene>
    <name evidence="2" type="ORF">POM88_022993</name>
</gene>
<dbReference type="Pfam" id="PF02721">
    <property type="entry name" value="DUF223"/>
    <property type="match status" value="1"/>
</dbReference>
<sequence length="309" mass="36259">MDYHTITDLKPMNKFNWKIRVRVTKKWLQRIPRTQYCNGLNLILVDEDHERIHAWIGESILNYFDQIFHEGNTYEIKNFVVKFYETTEIDRCFKDEQHIIMSHLTKARKLYISHTIIPFDVCKFTDISFIPQLQHNINHYIDVVGIVYSVDPMEVSMYDGEDGVSSISFWVSDNLKKVKIIFYGQLAQLLDVSLMQVNDNKRLSKELIMSKREMIHADKKRKINFNISNSTSDSSSDHRMKVDPENIEKSLTNLQINIRALAGTIEDMMTAFETFSEEFKANHNMLVEDMEELKGFAKDISNSFNHNNA</sequence>
<dbReference type="SUPFAM" id="SSF50249">
    <property type="entry name" value="Nucleic acid-binding proteins"/>
    <property type="match status" value="1"/>
</dbReference>